<evidence type="ECO:0000313" key="1">
    <source>
        <dbReference type="EMBL" id="KAI5334695.1"/>
    </source>
</evidence>
<gene>
    <name evidence="1" type="ORF">L3X38_024828</name>
</gene>
<proteinExistence type="predicted"/>
<keyword evidence="2" id="KW-1185">Reference proteome</keyword>
<evidence type="ECO:0000313" key="2">
    <source>
        <dbReference type="Proteomes" id="UP001054821"/>
    </source>
</evidence>
<organism evidence="1 2">
    <name type="scientific">Prunus dulcis</name>
    <name type="common">Almond</name>
    <name type="synonym">Amygdalus dulcis</name>
    <dbReference type="NCBI Taxonomy" id="3755"/>
    <lineage>
        <taxon>Eukaryota</taxon>
        <taxon>Viridiplantae</taxon>
        <taxon>Streptophyta</taxon>
        <taxon>Embryophyta</taxon>
        <taxon>Tracheophyta</taxon>
        <taxon>Spermatophyta</taxon>
        <taxon>Magnoliopsida</taxon>
        <taxon>eudicotyledons</taxon>
        <taxon>Gunneridae</taxon>
        <taxon>Pentapetalae</taxon>
        <taxon>rosids</taxon>
        <taxon>fabids</taxon>
        <taxon>Rosales</taxon>
        <taxon>Rosaceae</taxon>
        <taxon>Amygdaloideae</taxon>
        <taxon>Amygdaleae</taxon>
        <taxon>Prunus</taxon>
    </lineage>
</organism>
<name>A0AAD4W0H7_PRUDU</name>
<dbReference type="EMBL" id="JAJFAZ020000004">
    <property type="protein sequence ID" value="KAI5334695.1"/>
    <property type="molecule type" value="Genomic_DNA"/>
</dbReference>
<accession>A0AAD4W0H7</accession>
<dbReference type="Proteomes" id="UP001054821">
    <property type="component" value="Chromosome 4"/>
</dbReference>
<dbReference type="AlphaFoldDB" id="A0AAD4W0H7"/>
<comment type="caution">
    <text evidence="1">The sequence shown here is derived from an EMBL/GenBank/DDBJ whole genome shotgun (WGS) entry which is preliminary data.</text>
</comment>
<sequence>MLGMSSLRSFCNYLLMGFGEYGNVVTLWEAVLPKVPWIYELPRPPDQAQQVQAVWGKPGYGFVKANCDGAWVVQTNMGGVGWVIRDFVGWMLQAGGQGDLRYGSALAAEADVNHLGVDCLPARRFCSCHGGIRLSNRHPNGERRKTSGCRGRRFDFRYPGYD</sequence>
<protein>
    <submittedName>
        <fullName evidence="1">Uncharacterized protein</fullName>
    </submittedName>
</protein>
<reference evidence="1 2" key="1">
    <citation type="journal article" date="2022" name="G3 (Bethesda)">
        <title>Whole-genome sequence and methylome profiling of the almond [Prunus dulcis (Mill.) D.A. Webb] cultivar 'Nonpareil'.</title>
        <authorList>
            <person name="D'Amico-Willman K.M."/>
            <person name="Ouma W.Z."/>
            <person name="Meulia T."/>
            <person name="Sideli G.M."/>
            <person name="Gradziel T.M."/>
            <person name="Fresnedo-Ramirez J."/>
        </authorList>
    </citation>
    <scope>NUCLEOTIDE SEQUENCE [LARGE SCALE GENOMIC DNA]</scope>
    <source>
        <strain evidence="1">Clone GOH B32 T37-40</strain>
    </source>
</reference>